<name>A0A0H4KI94_9BACI</name>
<dbReference type="AlphaFoldDB" id="A0A0H4KI94"/>
<proteinExistence type="predicted"/>
<organism evidence="1 2">
    <name type="scientific">Priestia filamentosa</name>
    <dbReference type="NCBI Taxonomy" id="1402861"/>
    <lineage>
        <taxon>Bacteria</taxon>
        <taxon>Bacillati</taxon>
        <taxon>Bacillota</taxon>
        <taxon>Bacilli</taxon>
        <taxon>Bacillales</taxon>
        <taxon>Bacillaceae</taxon>
        <taxon>Priestia</taxon>
    </lineage>
</organism>
<reference evidence="1 2" key="1">
    <citation type="journal article" date="2015" name="PLoS ONE">
        <title>Genome Sequence of Bacillus endophyticus and Analysis of Its Companion Mechanism in the Ketogulonigenium vulgare-Bacillus Strain Consortium.</title>
        <authorList>
            <person name="Jia N."/>
            <person name="Du J."/>
            <person name="Ding M.Z."/>
            <person name="Gao F."/>
            <person name="Yuan Y.J."/>
        </authorList>
    </citation>
    <scope>NUCLEOTIDE SEQUENCE [LARGE SCALE GENOMIC DNA]</scope>
    <source>
        <strain evidence="1 2">Hbe603</strain>
    </source>
</reference>
<dbReference type="KEGG" id="beo:BEH_07805"/>
<dbReference type="Proteomes" id="UP000036202">
    <property type="component" value="Chromosome"/>
</dbReference>
<dbReference type="PATRIC" id="fig|135735.6.peg.1598"/>
<gene>
    <name evidence="1" type="ORF">BEH_07805</name>
</gene>
<reference evidence="2" key="2">
    <citation type="submission" date="2015-06" db="EMBL/GenBank/DDBJ databases">
        <title>Genome Sequence of Bacillus endophyticus and Analysis of its Companion Mechanism in the Ketogulonigenium vulgare-Bacillus strain Consortium.</title>
        <authorList>
            <person name="Jia N."/>
            <person name="Du J."/>
            <person name="Ding M.-Z."/>
            <person name="Gao F."/>
            <person name="Yuan Y.-J."/>
        </authorList>
    </citation>
    <scope>NUCLEOTIDE SEQUENCE [LARGE SCALE GENOMIC DNA]</scope>
    <source>
        <strain evidence="2">Hbe603</strain>
    </source>
</reference>
<dbReference type="RefSeq" id="WP_046216975.1">
    <property type="nucleotide sequence ID" value="NZ_CP011974.1"/>
</dbReference>
<protein>
    <submittedName>
        <fullName evidence="1">Transposase</fullName>
    </submittedName>
</protein>
<sequence length="486" mass="57480">MGEVKKSTFILQLPLHTTNSDVAALNKYFELSRKLYNVLLNESLKRLNLMRQSKQYQLIKKLDKKEQTKAYRKAREDFRFTKYDLIKFSTPLRINEFKQVDSSTVQKLAQRAFLSVERMFYGKAKRVNFKCKGEMDSVEGSSNRQGIKYRDGYLQWNKLNIKVKIKECDYYAHEALTNKIKYCRIVRKLIRGKIRFFIHLVLEGIPPRKIDNKTGMFKGRHGEGKVGIDIGTQTIAIVSKNETKLLELAPEVNSIHKQMRVIQRKMNRSKCMMNPHKFNEDGTIKRRNGEKWIWSKNYLKLRYQLAELQRKQADIRKQSHYRLANWIISLGDRFYVEQMNYKGLQKRTKETIINEKTGRYNKKKRFGKSLANKAPAMILTLLKQKLGYWELELNKIDTFNFKASQYNHFTDDYTKKSLSARWNEFECGKIQRDLYSAYLIMNSRDDLKNTDRALCISSWNNFKQLHDIEVERLKNCGNKLIGSMGL</sequence>
<keyword evidence="2" id="KW-1185">Reference proteome</keyword>
<dbReference type="EMBL" id="CP011974">
    <property type="protein sequence ID" value="AKO92014.1"/>
    <property type="molecule type" value="Genomic_DNA"/>
</dbReference>
<evidence type="ECO:0000313" key="2">
    <source>
        <dbReference type="Proteomes" id="UP000036202"/>
    </source>
</evidence>
<accession>A0A0H4KI94</accession>
<evidence type="ECO:0000313" key="1">
    <source>
        <dbReference type="EMBL" id="AKO92014.1"/>
    </source>
</evidence>
<dbReference type="OrthoDB" id="1652909at2"/>